<keyword evidence="1" id="KW-0812">Transmembrane</keyword>
<feature type="transmembrane region" description="Helical" evidence="1">
    <location>
        <begin position="86"/>
        <end position="107"/>
    </location>
</feature>
<keyword evidence="1" id="KW-0472">Membrane</keyword>
<evidence type="ECO:0000259" key="2">
    <source>
        <dbReference type="Pfam" id="PF04773"/>
    </source>
</evidence>
<dbReference type="Gene3D" id="3.55.50.30">
    <property type="match status" value="1"/>
</dbReference>
<keyword evidence="5" id="KW-1185">Reference proteome</keyword>
<dbReference type="InterPro" id="IPR006860">
    <property type="entry name" value="FecR"/>
</dbReference>
<dbReference type="Proteomes" id="UP000646484">
    <property type="component" value="Unassembled WGS sequence"/>
</dbReference>
<comment type="caution">
    <text evidence="4">The sequence shown here is derived from an EMBL/GenBank/DDBJ whole genome shotgun (WGS) entry which is preliminary data.</text>
</comment>
<accession>A0ABR7CZ03</accession>
<keyword evidence="1" id="KW-1133">Transmembrane helix</keyword>
<proteinExistence type="predicted"/>
<name>A0ABR7CZ03_9BACT</name>
<dbReference type="InterPro" id="IPR032508">
    <property type="entry name" value="FecR_C"/>
</dbReference>
<evidence type="ECO:0000256" key="1">
    <source>
        <dbReference type="SAM" id="Phobius"/>
    </source>
</evidence>
<dbReference type="InterPro" id="IPR012373">
    <property type="entry name" value="Ferrdict_sens_TM"/>
</dbReference>
<sequence>MDKDRIYIVLDLFLKSWNGTLNRAEEEELGALLAEPRWARLKRNLESDRFIMARFKEYGKYNSAADFSFFLKQVRRRERSRHANTWWRRVIASAACAAICVAAGWWWSREAGEEAAPGFRAESVVERQVADRNSVRLVLSDNQVITLSKKTEIIPISRLDSIGVSRSAGVPTLDYTRLKKELLTDTVVYHTLIVPRGEMQSVILSDGSRVVVNAMSMLKYPVVFPDSTREVYVEGEAKFEVARDGGRSFVVSGKDFQVDVLGTVFNVMSYDEEPVSLVTLLEGKVRASSGDRTVILKPGEQVSITPDHDTRVSEVDAEAVVAWVDKKINFDAERLDAVMRKLCRWYDVRVLYETPAMRERRFTGMMMYDVPLEMFLEWLSTTTDMRFTLSDGVIVVAASGKLHTP</sequence>
<evidence type="ECO:0000313" key="4">
    <source>
        <dbReference type="EMBL" id="MBC5620906.1"/>
    </source>
</evidence>
<organism evidence="4 5">
    <name type="scientific">Butyricimonas hominis</name>
    <dbReference type="NCBI Taxonomy" id="2763032"/>
    <lineage>
        <taxon>Bacteria</taxon>
        <taxon>Pseudomonadati</taxon>
        <taxon>Bacteroidota</taxon>
        <taxon>Bacteroidia</taxon>
        <taxon>Bacteroidales</taxon>
        <taxon>Odoribacteraceae</taxon>
        <taxon>Butyricimonas</taxon>
    </lineage>
</organism>
<dbReference type="RefSeq" id="WP_186975567.1">
    <property type="nucleotide sequence ID" value="NZ_JACOOH010000003.1"/>
</dbReference>
<feature type="domain" description="FecR protein" evidence="2">
    <location>
        <begin position="194"/>
        <end position="286"/>
    </location>
</feature>
<reference evidence="4 5" key="1">
    <citation type="submission" date="2020-08" db="EMBL/GenBank/DDBJ databases">
        <title>Genome public.</title>
        <authorList>
            <person name="Liu C."/>
            <person name="Sun Q."/>
        </authorList>
    </citation>
    <scope>NUCLEOTIDE SEQUENCE [LARGE SCALE GENOMIC DNA]</scope>
    <source>
        <strain evidence="4 5">NSJ-56</strain>
    </source>
</reference>
<evidence type="ECO:0000313" key="5">
    <source>
        <dbReference type="Proteomes" id="UP000646484"/>
    </source>
</evidence>
<evidence type="ECO:0000259" key="3">
    <source>
        <dbReference type="Pfam" id="PF16344"/>
    </source>
</evidence>
<dbReference type="Gene3D" id="2.60.120.1440">
    <property type="match status" value="1"/>
</dbReference>
<dbReference type="Pfam" id="PF16344">
    <property type="entry name" value="FecR_C"/>
    <property type="match status" value="1"/>
</dbReference>
<feature type="domain" description="Protein FecR C-terminal" evidence="3">
    <location>
        <begin position="327"/>
        <end position="395"/>
    </location>
</feature>
<gene>
    <name evidence="4" type="ORF">H8S64_07340</name>
</gene>
<dbReference type="PANTHER" id="PTHR30273">
    <property type="entry name" value="PERIPLASMIC SIGNAL SENSOR AND SIGMA FACTOR ACTIVATOR FECR-RELATED"/>
    <property type="match status" value="1"/>
</dbReference>
<dbReference type="PANTHER" id="PTHR30273:SF2">
    <property type="entry name" value="PROTEIN FECR"/>
    <property type="match status" value="1"/>
</dbReference>
<dbReference type="Pfam" id="PF04773">
    <property type="entry name" value="FecR"/>
    <property type="match status" value="1"/>
</dbReference>
<protein>
    <submittedName>
        <fullName evidence="4">FecR domain-containing protein</fullName>
    </submittedName>
</protein>
<dbReference type="EMBL" id="JACOOH010000003">
    <property type="protein sequence ID" value="MBC5620906.1"/>
    <property type="molecule type" value="Genomic_DNA"/>
</dbReference>